<protein>
    <submittedName>
        <fullName evidence="9">MFS transporter</fullName>
    </submittedName>
</protein>
<dbReference type="Proteomes" id="UP001589896">
    <property type="component" value="Unassembled WGS sequence"/>
</dbReference>
<dbReference type="InterPro" id="IPR020846">
    <property type="entry name" value="MFS_dom"/>
</dbReference>
<evidence type="ECO:0000256" key="2">
    <source>
        <dbReference type="ARBA" id="ARBA00022448"/>
    </source>
</evidence>
<dbReference type="EMBL" id="JBHLTG010000005">
    <property type="protein sequence ID" value="MFC0680170.1"/>
    <property type="molecule type" value="Genomic_DNA"/>
</dbReference>
<dbReference type="PANTHER" id="PTHR23513">
    <property type="entry name" value="INTEGRAL MEMBRANE EFFLUX PROTEIN-RELATED"/>
    <property type="match status" value="1"/>
</dbReference>
<feature type="transmembrane region" description="Helical" evidence="7">
    <location>
        <begin position="372"/>
        <end position="393"/>
    </location>
</feature>
<evidence type="ECO:0000256" key="6">
    <source>
        <dbReference type="ARBA" id="ARBA00023136"/>
    </source>
</evidence>
<dbReference type="CDD" id="cd06173">
    <property type="entry name" value="MFS_MefA_like"/>
    <property type="match status" value="1"/>
</dbReference>
<feature type="transmembrane region" description="Helical" evidence="7">
    <location>
        <begin position="77"/>
        <end position="97"/>
    </location>
</feature>
<keyword evidence="2" id="KW-0813">Transport</keyword>
<reference evidence="9 10" key="1">
    <citation type="submission" date="2024-09" db="EMBL/GenBank/DDBJ databases">
        <authorList>
            <person name="Sun Q."/>
            <person name="Mori K."/>
        </authorList>
    </citation>
    <scope>NUCLEOTIDE SEQUENCE [LARGE SCALE GENOMIC DNA]</scope>
    <source>
        <strain evidence="9 10">KCTC 23076</strain>
    </source>
</reference>
<evidence type="ECO:0000313" key="9">
    <source>
        <dbReference type="EMBL" id="MFC0680170.1"/>
    </source>
</evidence>
<comment type="subcellular location">
    <subcellularLocation>
        <location evidence="1">Cell membrane</location>
        <topology evidence="1">Multi-pass membrane protein</topology>
    </subcellularLocation>
</comment>
<dbReference type="Pfam" id="PF05977">
    <property type="entry name" value="MFS_3"/>
    <property type="match status" value="1"/>
</dbReference>
<feature type="transmembrane region" description="Helical" evidence="7">
    <location>
        <begin position="342"/>
        <end position="360"/>
    </location>
</feature>
<evidence type="ECO:0000256" key="1">
    <source>
        <dbReference type="ARBA" id="ARBA00004651"/>
    </source>
</evidence>
<feature type="transmembrane region" description="Helical" evidence="7">
    <location>
        <begin position="282"/>
        <end position="302"/>
    </location>
</feature>
<evidence type="ECO:0000256" key="4">
    <source>
        <dbReference type="ARBA" id="ARBA00022692"/>
    </source>
</evidence>
<feature type="domain" description="Major facilitator superfamily (MFS) profile" evidence="8">
    <location>
        <begin position="1"/>
        <end position="396"/>
    </location>
</feature>
<comment type="caution">
    <text evidence="9">The sequence shown here is derived from an EMBL/GenBank/DDBJ whole genome shotgun (WGS) entry which is preliminary data.</text>
</comment>
<evidence type="ECO:0000256" key="3">
    <source>
        <dbReference type="ARBA" id="ARBA00022475"/>
    </source>
</evidence>
<sequence>MFHSLRSFNYRLWFAGALVSNIGTWMQRTAQDWIVLTELTDHDAVAVGITMALQFVPQLLLLPWTGVIADTFNRRKLMLATQLSSAVLCLVLALLVLTGTVELWHVYVLATLLGVSAALDAPARQTFVAELVSDSKLPNAVALNSASFHGARLAGPAVAGLLIAFVGAGWVFAINGLTYGAVIAAILFMRVVELRAAPRAKRAKGQLRAGFRYVRSRSDIVVVLVMIFLMGTFGFNFAIFIATMSTVEFGRGAAEYGILSSVMAVGSLAGALLAARRERPRMRILVAAAAGFGFACTAAAFAPSFELFGLALTLVGVTSITLMTSANAYVQTTTPAMLRGRVMALYMAIFTGGTPIGAPLVGAVSNGLGPRWAIGVAAAAGIVAAAVAVVWVVRYRGVRVAYDRSARLRLRLRYQPPPRDPSGEPAAPPA</sequence>
<keyword evidence="4 7" id="KW-0812">Transmembrane</keyword>
<dbReference type="RefSeq" id="WP_386671675.1">
    <property type="nucleotide sequence ID" value="NZ_JBHLTG010000005.1"/>
</dbReference>
<feature type="transmembrane region" description="Helical" evidence="7">
    <location>
        <begin position="256"/>
        <end position="275"/>
    </location>
</feature>
<evidence type="ECO:0000259" key="8">
    <source>
        <dbReference type="PROSITE" id="PS50850"/>
    </source>
</evidence>
<evidence type="ECO:0000256" key="7">
    <source>
        <dbReference type="SAM" id="Phobius"/>
    </source>
</evidence>
<feature type="transmembrane region" description="Helical" evidence="7">
    <location>
        <begin position="308"/>
        <end position="330"/>
    </location>
</feature>
<accession>A0ABV6RT64</accession>
<dbReference type="InterPro" id="IPR036259">
    <property type="entry name" value="MFS_trans_sf"/>
</dbReference>
<feature type="transmembrane region" description="Helical" evidence="7">
    <location>
        <begin position="12"/>
        <end position="30"/>
    </location>
</feature>
<gene>
    <name evidence="9" type="ORF">ACFFGH_20235</name>
</gene>
<evidence type="ECO:0000256" key="5">
    <source>
        <dbReference type="ARBA" id="ARBA00022989"/>
    </source>
</evidence>
<dbReference type="PROSITE" id="PS50850">
    <property type="entry name" value="MFS"/>
    <property type="match status" value="1"/>
</dbReference>
<proteinExistence type="predicted"/>
<dbReference type="PANTHER" id="PTHR23513:SF11">
    <property type="entry name" value="STAPHYLOFERRIN A TRANSPORTER"/>
    <property type="match status" value="1"/>
</dbReference>
<feature type="transmembrane region" description="Helical" evidence="7">
    <location>
        <begin position="218"/>
        <end position="244"/>
    </location>
</feature>
<keyword evidence="5 7" id="KW-1133">Transmembrane helix</keyword>
<organism evidence="9 10">
    <name type="scientific">Lysobacter korlensis</name>
    <dbReference type="NCBI Taxonomy" id="553636"/>
    <lineage>
        <taxon>Bacteria</taxon>
        <taxon>Pseudomonadati</taxon>
        <taxon>Pseudomonadota</taxon>
        <taxon>Gammaproteobacteria</taxon>
        <taxon>Lysobacterales</taxon>
        <taxon>Lysobacteraceae</taxon>
        <taxon>Lysobacter</taxon>
    </lineage>
</organism>
<name>A0ABV6RT64_9GAMM</name>
<dbReference type="SUPFAM" id="SSF103473">
    <property type="entry name" value="MFS general substrate transporter"/>
    <property type="match status" value="1"/>
</dbReference>
<keyword evidence="3" id="KW-1003">Cell membrane</keyword>
<feature type="transmembrane region" description="Helical" evidence="7">
    <location>
        <begin position="179"/>
        <end position="197"/>
    </location>
</feature>
<keyword evidence="10" id="KW-1185">Reference proteome</keyword>
<evidence type="ECO:0000313" key="10">
    <source>
        <dbReference type="Proteomes" id="UP001589896"/>
    </source>
</evidence>
<dbReference type="InterPro" id="IPR010290">
    <property type="entry name" value="TM_effector"/>
</dbReference>
<feature type="transmembrane region" description="Helical" evidence="7">
    <location>
        <begin position="45"/>
        <end position="65"/>
    </location>
</feature>
<dbReference type="Gene3D" id="1.20.1250.20">
    <property type="entry name" value="MFS general substrate transporter like domains"/>
    <property type="match status" value="2"/>
</dbReference>
<keyword evidence="6 7" id="KW-0472">Membrane</keyword>